<dbReference type="GO" id="GO:0005789">
    <property type="term" value="C:endoplasmic reticulum membrane"/>
    <property type="evidence" value="ECO:0007669"/>
    <property type="project" value="InterPro"/>
</dbReference>
<feature type="non-terminal residue" evidence="6">
    <location>
        <position position="1"/>
    </location>
</feature>
<feature type="domain" description="MSP" evidence="5">
    <location>
        <begin position="33"/>
        <end position="176"/>
    </location>
</feature>
<sequence length="325" mass="36519">MDTELLQVDPPQLTFVCKYSFHSSIPSLIISIPHFLSPSHSQNRVPAWFISPTTILLTMLPLRFASRTLFTPNLSSKFKTHVSSFIIQVKTTSPKKYCVRPTVGIVKPHGTCDFTVTMQAQRTAPADLHCKDKFLVQCAVVPKGTTEDDISSDLVGQFLKDNGRHVEEKKLRVVLTSPTSSPENGDLKQDPPNQISPPLTVEKSLEAVQDMEEDGADKDAVPRRVEKVGDMKRVNDVAKLSLAKDSEELKSRLSIMDAKLREAEGTIMKLNEERRKNTREKDLLKQELEMLKKTIKMKRSQEGFPLLFVCVVSLVSMAVGYYIHP</sequence>
<reference evidence="6" key="1">
    <citation type="submission" date="2018-05" db="EMBL/GenBank/DDBJ databases">
        <title>Draft genome of Mucuna pruriens seed.</title>
        <authorList>
            <person name="Nnadi N.E."/>
            <person name="Vos R."/>
            <person name="Hasami M.H."/>
            <person name="Devisetty U.K."/>
            <person name="Aguiy J.C."/>
        </authorList>
    </citation>
    <scope>NUCLEOTIDE SEQUENCE [LARGE SCALE GENOMIC DNA]</scope>
    <source>
        <strain evidence="6">JCA_2017</strain>
    </source>
</reference>
<protein>
    <submittedName>
        <fullName evidence="6">Vesicle-associated protein 1-3</fullName>
    </submittedName>
</protein>
<dbReference type="InterPro" id="IPR000535">
    <property type="entry name" value="MSP_dom"/>
</dbReference>
<feature type="coiled-coil region" evidence="2">
    <location>
        <begin position="246"/>
        <end position="301"/>
    </location>
</feature>
<evidence type="ECO:0000256" key="3">
    <source>
        <dbReference type="SAM" id="MobiDB-lite"/>
    </source>
</evidence>
<accession>A0A371ECK1</accession>
<dbReference type="GO" id="GO:0090158">
    <property type="term" value="P:endoplasmic reticulum membrane organization"/>
    <property type="evidence" value="ECO:0007669"/>
    <property type="project" value="TreeGrafter"/>
</dbReference>
<feature type="transmembrane region" description="Helical" evidence="4">
    <location>
        <begin position="45"/>
        <end position="65"/>
    </location>
</feature>
<keyword evidence="4" id="KW-0812">Transmembrane</keyword>
<evidence type="ECO:0000256" key="4">
    <source>
        <dbReference type="SAM" id="Phobius"/>
    </source>
</evidence>
<evidence type="ECO:0000259" key="5">
    <source>
        <dbReference type="PROSITE" id="PS50202"/>
    </source>
</evidence>
<dbReference type="InterPro" id="IPR008962">
    <property type="entry name" value="PapD-like_sf"/>
</dbReference>
<dbReference type="GO" id="GO:0005886">
    <property type="term" value="C:plasma membrane"/>
    <property type="evidence" value="ECO:0007669"/>
    <property type="project" value="TreeGrafter"/>
</dbReference>
<dbReference type="Pfam" id="PF00635">
    <property type="entry name" value="Motile_Sperm"/>
    <property type="match status" value="1"/>
</dbReference>
<keyword evidence="4" id="KW-0472">Membrane</keyword>
<comment type="caution">
    <text evidence="6">The sequence shown here is derived from an EMBL/GenBank/DDBJ whole genome shotgun (WGS) entry which is preliminary data.</text>
</comment>
<feature type="region of interest" description="Disordered" evidence="3">
    <location>
        <begin position="176"/>
        <end position="198"/>
    </location>
</feature>
<keyword evidence="2" id="KW-0175">Coiled coil</keyword>
<gene>
    <name evidence="6" type="primary">PVA13</name>
    <name evidence="6" type="ORF">CR513_57777</name>
</gene>
<keyword evidence="4" id="KW-1133">Transmembrane helix</keyword>
<dbReference type="PROSITE" id="PS50202">
    <property type="entry name" value="MSP"/>
    <property type="match status" value="1"/>
</dbReference>
<dbReference type="AlphaFoldDB" id="A0A371ECK1"/>
<dbReference type="EMBL" id="QJKJ01014729">
    <property type="protein sequence ID" value="RDX63758.1"/>
    <property type="molecule type" value="Genomic_DNA"/>
</dbReference>
<dbReference type="Proteomes" id="UP000257109">
    <property type="component" value="Unassembled WGS sequence"/>
</dbReference>
<dbReference type="OrthoDB" id="264603at2759"/>
<dbReference type="PANTHER" id="PTHR10809">
    <property type="entry name" value="VESICLE-ASSOCIATED MEMBRANE PROTEIN-ASSOCIATED PROTEIN"/>
    <property type="match status" value="1"/>
</dbReference>
<dbReference type="PANTHER" id="PTHR10809:SF148">
    <property type="entry name" value="OS01G0936800 PROTEIN"/>
    <property type="match status" value="1"/>
</dbReference>
<dbReference type="InterPro" id="IPR016763">
    <property type="entry name" value="VAP"/>
</dbReference>
<evidence type="ECO:0000313" key="6">
    <source>
        <dbReference type="EMBL" id="RDX63758.1"/>
    </source>
</evidence>
<feature type="transmembrane region" description="Helical" evidence="4">
    <location>
        <begin position="303"/>
        <end position="323"/>
    </location>
</feature>
<organism evidence="6 7">
    <name type="scientific">Mucuna pruriens</name>
    <name type="common">Velvet bean</name>
    <name type="synonym">Dolichos pruriens</name>
    <dbReference type="NCBI Taxonomy" id="157652"/>
    <lineage>
        <taxon>Eukaryota</taxon>
        <taxon>Viridiplantae</taxon>
        <taxon>Streptophyta</taxon>
        <taxon>Embryophyta</taxon>
        <taxon>Tracheophyta</taxon>
        <taxon>Spermatophyta</taxon>
        <taxon>Magnoliopsida</taxon>
        <taxon>eudicotyledons</taxon>
        <taxon>Gunneridae</taxon>
        <taxon>Pentapetalae</taxon>
        <taxon>rosids</taxon>
        <taxon>fabids</taxon>
        <taxon>Fabales</taxon>
        <taxon>Fabaceae</taxon>
        <taxon>Papilionoideae</taxon>
        <taxon>50 kb inversion clade</taxon>
        <taxon>NPAAA clade</taxon>
        <taxon>indigoferoid/millettioid clade</taxon>
        <taxon>Phaseoleae</taxon>
        <taxon>Mucuna</taxon>
    </lineage>
</organism>
<dbReference type="GO" id="GO:0061817">
    <property type="term" value="P:endoplasmic reticulum-plasma membrane tethering"/>
    <property type="evidence" value="ECO:0007669"/>
    <property type="project" value="TreeGrafter"/>
</dbReference>
<keyword evidence="7" id="KW-1185">Reference proteome</keyword>
<evidence type="ECO:0000256" key="1">
    <source>
        <dbReference type="ARBA" id="ARBA00008932"/>
    </source>
</evidence>
<dbReference type="SUPFAM" id="SSF49354">
    <property type="entry name" value="PapD-like"/>
    <property type="match status" value="1"/>
</dbReference>
<comment type="similarity">
    <text evidence="1">Belongs to the VAMP-associated protein (VAP) (TC 9.B.17) family.</text>
</comment>
<dbReference type="Gene3D" id="2.60.40.10">
    <property type="entry name" value="Immunoglobulins"/>
    <property type="match status" value="1"/>
</dbReference>
<proteinExistence type="inferred from homology"/>
<dbReference type="InterPro" id="IPR013783">
    <property type="entry name" value="Ig-like_fold"/>
</dbReference>
<dbReference type="STRING" id="157652.A0A371ECK1"/>
<evidence type="ECO:0000313" key="7">
    <source>
        <dbReference type="Proteomes" id="UP000257109"/>
    </source>
</evidence>
<name>A0A371ECK1_MUCPR</name>
<evidence type="ECO:0000256" key="2">
    <source>
        <dbReference type="SAM" id="Coils"/>
    </source>
</evidence>